<feature type="region of interest" description="Disordered" evidence="1">
    <location>
        <begin position="1"/>
        <end position="23"/>
    </location>
</feature>
<reference evidence="2" key="2">
    <citation type="submission" date="2023-05" db="EMBL/GenBank/DDBJ databases">
        <authorList>
            <person name="Schelkunov M.I."/>
        </authorList>
    </citation>
    <scope>NUCLEOTIDE SEQUENCE</scope>
    <source>
        <strain evidence="2">Hsosn_3</strain>
        <tissue evidence="2">Leaf</tissue>
    </source>
</reference>
<gene>
    <name evidence="2" type="ORF">POM88_032749</name>
</gene>
<evidence type="ECO:0000313" key="3">
    <source>
        <dbReference type="Proteomes" id="UP001237642"/>
    </source>
</evidence>
<protein>
    <submittedName>
        <fullName evidence="2">Uncharacterized protein</fullName>
    </submittedName>
</protein>
<keyword evidence="3" id="KW-1185">Reference proteome</keyword>
<dbReference type="Proteomes" id="UP001237642">
    <property type="component" value="Unassembled WGS sequence"/>
</dbReference>
<sequence length="319" mass="36131">MLLSTNELFGSEAKHSSSPWYSSSQSKISDAKYSFFSWHSSSPCRNSLLPSCCSQSSDSLIHKFRYIFEHGPCGLSFKNKHAGINHDQVGAKWRTKELIFGRHSFWSKNLDHNPTLTKLAASYKSSILKFLYSMKPEYNILCNLNHYFFPSPSAAASGISTSLKQTSCFLLSLGALRHYHNHGRLPLKPAQIMLYKAQCTSCIKHVNRHRVIYTVGLGFTIVLASLWETVPYSKRKQFVIIPASKDKSFGDYIVGELELDERERNLPLDHPHSVRVRSISNRILEALQSDLKIKQMNGLEIGSMNTSGNCCERNLVQHN</sequence>
<evidence type="ECO:0000313" key="2">
    <source>
        <dbReference type="EMBL" id="KAK1376556.1"/>
    </source>
</evidence>
<evidence type="ECO:0000256" key="1">
    <source>
        <dbReference type="SAM" id="MobiDB-lite"/>
    </source>
</evidence>
<accession>A0AAD8I122</accession>
<proteinExistence type="predicted"/>
<dbReference type="EMBL" id="JAUIZM010000007">
    <property type="protein sequence ID" value="KAK1376556.1"/>
    <property type="molecule type" value="Genomic_DNA"/>
</dbReference>
<reference evidence="2" key="1">
    <citation type="submission" date="2023-02" db="EMBL/GenBank/DDBJ databases">
        <title>Genome of toxic invasive species Heracleum sosnowskyi carries increased number of genes despite the absence of recent whole-genome duplications.</title>
        <authorList>
            <person name="Schelkunov M."/>
            <person name="Shtratnikova V."/>
            <person name="Makarenko M."/>
            <person name="Klepikova A."/>
            <person name="Omelchenko D."/>
            <person name="Novikova G."/>
            <person name="Obukhova E."/>
            <person name="Bogdanov V."/>
            <person name="Penin A."/>
            <person name="Logacheva M."/>
        </authorList>
    </citation>
    <scope>NUCLEOTIDE SEQUENCE</scope>
    <source>
        <strain evidence="2">Hsosn_3</strain>
        <tissue evidence="2">Leaf</tissue>
    </source>
</reference>
<name>A0AAD8I122_9APIA</name>
<dbReference type="AlphaFoldDB" id="A0AAD8I122"/>
<organism evidence="2 3">
    <name type="scientific">Heracleum sosnowskyi</name>
    <dbReference type="NCBI Taxonomy" id="360622"/>
    <lineage>
        <taxon>Eukaryota</taxon>
        <taxon>Viridiplantae</taxon>
        <taxon>Streptophyta</taxon>
        <taxon>Embryophyta</taxon>
        <taxon>Tracheophyta</taxon>
        <taxon>Spermatophyta</taxon>
        <taxon>Magnoliopsida</taxon>
        <taxon>eudicotyledons</taxon>
        <taxon>Gunneridae</taxon>
        <taxon>Pentapetalae</taxon>
        <taxon>asterids</taxon>
        <taxon>campanulids</taxon>
        <taxon>Apiales</taxon>
        <taxon>Apiaceae</taxon>
        <taxon>Apioideae</taxon>
        <taxon>apioid superclade</taxon>
        <taxon>Tordylieae</taxon>
        <taxon>Tordyliinae</taxon>
        <taxon>Heracleum</taxon>
    </lineage>
</organism>
<comment type="caution">
    <text evidence="2">The sequence shown here is derived from an EMBL/GenBank/DDBJ whole genome shotgun (WGS) entry which is preliminary data.</text>
</comment>